<reference evidence="6" key="1">
    <citation type="journal article" date="2019" name="Nat. Commun.">
        <title>The genome of broomcorn millet.</title>
        <authorList>
            <person name="Zou C."/>
            <person name="Miki D."/>
            <person name="Li D."/>
            <person name="Tang Q."/>
            <person name="Xiao L."/>
            <person name="Rajput S."/>
            <person name="Deng P."/>
            <person name="Jia W."/>
            <person name="Huang R."/>
            <person name="Zhang M."/>
            <person name="Sun Y."/>
            <person name="Hu J."/>
            <person name="Fu X."/>
            <person name="Schnable P.S."/>
            <person name="Li F."/>
            <person name="Zhang H."/>
            <person name="Feng B."/>
            <person name="Zhu X."/>
            <person name="Liu R."/>
            <person name="Schnable J.C."/>
            <person name="Zhu J.-K."/>
            <person name="Zhang H."/>
        </authorList>
    </citation>
    <scope>NUCLEOTIDE SEQUENCE [LARGE SCALE GENOMIC DNA]</scope>
</reference>
<dbReference type="InterPro" id="IPR000907">
    <property type="entry name" value="LipOase"/>
</dbReference>
<dbReference type="GO" id="GO:0016702">
    <property type="term" value="F:oxidoreductase activity, acting on single donors with incorporation of molecular oxygen, incorporation of two atoms of oxygen"/>
    <property type="evidence" value="ECO:0007669"/>
    <property type="project" value="InterPro"/>
</dbReference>
<dbReference type="OrthoDB" id="407298at2759"/>
<dbReference type="PRINTS" id="PR00087">
    <property type="entry name" value="LIPOXYGENASE"/>
</dbReference>
<accession>A0A3L6TQJ5</accession>
<dbReference type="PROSITE" id="PS51393">
    <property type="entry name" value="LIPOXYGENASE_3"/>
    <property type="match status" value="1"/>
</dbReference>
<comment type="caution">
    <text evidence="5">The sequence shown here is derived from an EMBL/GenBank/DDBJ whole genome shotgun (WGS) entry which is preliminary data.</text>
</comment>
<evidence type="ECO:0000256" key="2">
    <source>
        <dbReference type="ARBA" id="ARBA00022964"/>
    </source>
</evidence>
<dbReference type="Gene3D" id="3.10.450.60">
    <property type="match status" value="1"/>
</dbReference>
<dbReference type="PANTHER" id="PTHR11771">
    <property type="entry name" value="LIPOXYGENASE"/>
    <property type="match status" value="1"/>
</dbReference>
<gene>
    <name evidence="5" type="ORF">C2845_PM01G44000</name>
</gene>
<evidence type="ECO:0000256" key="3">
    <source>
        <dbReference type="ARBA" id="ARBA00023002"/>
    </source>
</evidence>
<feature type="domain" description="Lipoxygenase" evidence="4">
    <location>
        <begin position="1"/>
        <end position="364"/>
    </location>
</feature>
<evidence type="ECO:0000313" key="5">
    <source>
        <dbReference type="EMBL" id="RLN42422.1"/>
    </source>
</evidence>
<dbReference type="GO" id="GO:0046872">
    <property type="term" value="F:metal ion binding"/>
    <property type="evidence" value="ECO:0007669"/>
    <property type="project" value="UniProtKB-KW"/>
</dbReference>
<dbReference type="Gene3D" id="1.20.245.10">
    <property type="entry name" value="Lipoxygenase-1, Domain 5"/>
    <property type="match status" value="2"/>
</dbReference>
<protein>
    <submittedName>
        <fullName evidence="5">Linoleate 9S-lipoxygenase 5</fullName>
    </submittedName>
</protein>
<dbReference type="Pfam" id="PF00305">
    <property type="entry name" value="Lipoxygenase"/>
    <property type="match status" value="1"/>
</dbReference>
<dbReference type="InterPro" id="IPR036226">
    <property type="entry name" value="LipOase_C_sf"/>
</dbReference>
<dbReference type="EMBL" id="PQIB02000001">
    <property type="protein sequence ID" value="RLN42422.1"/>
    <property type="molecule type" value="Genomic_DNA"/>
</dbReference>
<dbReference type="STRING" id="4540.A0A3L6TQJ5"/>
<organism evidence="5 6">
    <name type="scientific">Panicum miliaceum</name>
    <name type="common">Proso millet</name>
    <name type="synonym">Broomcorn millet</name>
    <dbReference type="NCBI Taxonomy" id="4540"/>
    <lineage>
        <taxon>Eukaryota</taxon>
        <taxon>Viridiplantae</taxon>
        <taxon>Streptophyta</taxon>
        <taxon>Embryophyta</taxon>
        <taxon>Tracheophyta</taxon>
        <taxon>Spermatophyta</taxon>
        <taxon>Magnoliopsida</taxon>
        <taxon>Liliopsida</taxon>
        <taxon>Poales</taxon>
        <taxon>Poaceae</taxon>
        <taxon>PACMAD clade</taxon>
        <taxon>Panicoideae</taxon>
        <taxon>Panicodae</taxon>
        <taxon>Paniceae</taxon>
        <taxon>Panicinae</taxon>
        <taxon>Panicum</taxon>
        <taxon>Panicum sect. Panicum</taxon>
    </lineage>
</organism>
<keyword evidence="3" id="KW-0560">Oxidoreductase</keyword>
<dbReference type="Proteomes" id="UP000275267">
    <property type="component" value="Unassembled WGS sequence"/>
</dbReference>
<dbReference type="SUPFAM" id="SSF48484">
    <property type="entry name" value="Lipoxigenase"/>
    <property type="match status" value="1"/>
</dbReference>
<dbReference type="PROSITE" id="PS00081">
    <property type="entry name" value="LIPOXYGENASE_2"/>
    <property type="match status" value="1"/>
</dbReference>
<name>A0A3L6TQJ5_PANMI</name>
<dbReference type="AlphaFoldDB" id="A0A3L6TQJ5"/>
<keyword evidence="2" id="KW-0223">Dioxygenase</keyword>
<keyword evidence="1" id="KW-0479">Metal-binding</keyword>
<evidence type="ECO:0000259" key="4">
    <source>
        <dbReference type="PROSITE" id="PS51393"/>
    </source>
</evidence>
<dbReference type="InterPro" id="IPR013819">
    <property type="entry name" value="LipOase_C"/>
</dbReference>
<evidence type="ECO:0000313" key="6">
    <source>
        <dbReference type="Proteomes" id="UP000275267"/>
    </source>
</evidence>
<dbReference type="InterPro" id="IPR020834">
    <property type="entry name" value="LipOase_CS"/>
</dbReference>
<dbReference type="GO" id="GO:0034440">
    <property type="term" value="P:lipid oxidation"/>
    <property type="evidence" value="ECO:0007669"/>
    <property type="project" value="InterPro"/>
</dbReference>
<evidence type="ECO:0000256" key="1">
    <source>
        <dbReference type="ARBA" id="ARBA00022723"/>
    </source>
</evidence>
<proteinExistence type="predicted"/>
<sequence length="364" mass="41424">MSDMTLQQALENGRLFVVDHHDWVMPYLKRINELPGEEEIGEISPRKAYAARTVLFLNNDSTLRPLAIELSSPNQDDQQLGSVSTVYTPPDTSDDILSAHKFTAWDLAKAHATANDTSKNNFVIHLLNVHATMEPLVIATNRQLSVLHPVRKLLKPHFRSTLHVNAVLRQNVFGSGDRRKNGDIFRGIQEVTYLPSKYAMEMSSKAYTNWNFTELALPADLIKRYVVWQKVIQKKPEKLELLIKDYPFAVDGLEIWMAIKKWVGDYCAIYYVNDGAVTSDSELQAWWREVKHVGHGDLQDAHWWPAMDCLADLVEACTTIIWRRRNTDPTLKNRAAPVEVPYNMLTPTRQPGPVARGIPNSITN</sequence>
<keyword evidence="6" id="KW-1185">Reference proteome</keyword>